<dbReference type="SUPFAM" id="SSF52218">
    <property type="entry name" value="Flavoproteins"/>
    <property type="match status" value="1"/>
</dbReference>
<dbReference type="EMBL" id="MSKX01000022">
    <property type="protein sequence ID" value="OLO82658.1"/>
    <property type="molecule type" value="Genomic_DNA"/>
</dbReference>
<dbReference type="Proteomes" id="UP000186781">
    <property type="component" value="Unassembled WGS sequence"/>
</dbReference>
<dbReference type="Gene3D" id="3.40.50.360">
    <property type="match status" value="1"/>
</dbReference>
<reference evidence="2 3" key="1">
    <citation type="submission" date="2016-12" db="EMBL/GenBank/DDBJ databases">
        <title>Genomic comparison of strains in the 'Actinomyces naeslundii' group.</title>
        <authorList>
            <person name="Mughal S.R."/>
            <person name="Do T."/>
            <person name="Gilbert S.C."/>
            <person name="Witherden E.A."/>
            <person name="Didelot X."/>
            <person name="Beighton D."/>
        </authorList>
    </citation>
    <scope>NUCLEOTIDE SEQUENCE [LARGE SCALE GENOMIC DNA]</scope>
    <source>
        <strain evidence="2 3">WE6B-3</strain>
    </source>
</reference>
<gene>
    <name evidence="2" type="ORF">BKH13_08215</name>
</gene>
<comment type="caution">
    <text evidence="2">The sequence shown here is derived from an EMBL/GenBank/DDBJ whole genome shotgun (WGS) entry which is preliminary data.</text>
</comment>
<dbReference type="InterPro" id="IPR050712">
    <property type="entry name" value="NAD(P)H-dep_reductase"/>
</dbReference>
<dbReference type="InterPro" id="IPR005025">
    <property type="entry name" value="FMN_Rdtase-like_dom"/>
</dbReference>
<dbReference type="InterPro" id="IPR029039">
    <property type="entry name" value="Flavoprotein-like_sf"/>
</dbReference>
<protein>
    <submittedName>
        <fullName evidence="2">NADPH-dependent oxidoreductase</fullName>
    </submittedName>
</protein>
<proteinExistence type="predicted"/>
<dbReference type="Pfam" id="PF03358">
    <property type="entry name" value="FMN_red"/>
    <property type="match status" value="1"/>
</dbReference>
<dbReference type="RefSeq" id="WP_075406873.1">
    <property type="nucleotide sequence ID" value="NZ_JAPWCK010000002.1"/>
</dbReference>
<feature type="domain" description="NADPH-dependent FMN reductase-like" evidence="1">
    <location>
        <begin position="3"/>
        <end position="145"/>
    </location>
</feature>
<keyword evidence="3" id="KW-1185">Reference proteome</keyword>
<accession>A0ABX3EY89</accession>
<organism evidence="2 3">
    <name type="scientific">Actinomyces naeslundii</name>
    <dbReference type="NCBI Taxonomy" id="1655"/>
    <lineage>
        <taxon>Bacteria</taxon>
        <taxon>Bacillati</taxon>
        <taxon>Actinomycetota</taxon>
        <taxon>Actinomycetes</taxon>
        <taxon>Actinomycetales</taxon>
        <taxon>Actinomycetaceae</taxon>
        <taxon>Actinomyces</taxon>
    </lineage>
</organism>
<dbReference type="PANTHER" id="PTHR30543">
    <property type="entry name" value="CHROMATE REDUCTASE"/>
    <property type="match status" value="1"/>
</dbReference>
<sequence length="184" mass="19244">MTRLAVVVGSVRPNRVGGSIAQWVVDQANEIEGVEAEIVDIASFNLPLFAEELPPRMAAPTSPAGAAFGEALKSFDGLIFVTPEYNFSIPGALKNAIDFLDPSAVANKGVGVVGYSYSVGIRAVSHLQQILQGMGATVVASNVFLSLNTDFADGAFSPASFHDPEVPAMVRDVVAHSDALASLR</sequence>
<evidence type="ECO:0000259" key="1">
    <source>
        <dbReference type="Pfam" id="PF03358"/>
    </source>
</evidence>
<evidence type="ECO:0000313" key="2">
    <source>
        <dbReference type="EMBL" id="OLO82658.1"/>
    </source>
</evidence>
<name>A0ABX3EY89_ACTNA</name>
<evidence type="ECO:0000313" key="3">
    <source>
        <dbReference type="Proteomes" id="UP000186781"/>
    </source>
</evidence>
<dbReference type="PANTHER" id="PTHR30543:SF21">
    <property type="entry name" value="NAD(P)H-DEPENDENT FMN REDUCTASE LOT6"/>
    <property type="match status" value="1"/>
</dbReference>